<sequence length="193" mass="21534">MSTSEKILHQLQRMRWGFPFSIRQFHEMSTATSAHKTLSRLMQKGIIVRVAKGICVRPKAFASMLSIEITASAEQIAKKWAQQNGYILLRQGIESAYRLGLQTQAPVRTVFWSNGASSTFSVGNDIVEVRHVAESKLRWKSRPEGELLRSFTVTPANCVKLSELKKALTRLKLSEAQSRVAIKKLKAAPLPGG</sequence>
<dbReference type="InterPro" id="IPR045738">
    <property type="entry name" value="DUF6088"/>
</dbReference>
<evidence type="ECO:0000313" key="1">
    <source>
        <dbReference type="EMBL" id="AKO53734.1"/>
    </source>
</evidence>
<reference evidence="1 2" key="1">
    <citation type="submission" date="2015-05" db="EMBL/GenBank/DDBJ databases">
        <title>Complete genome of Marinobacter psychrophilus strain 20041T isolated from sea-ice of the Canadian Basin.</title>
        <authorList>
            <person name="Song L."/>
            <person name="Ren L."/>
            <person name="Yu Y."/>
            <person name="Wang X."/>
        </authorList>
    </citation>
    <scope>NUCLEOTIDE SEQUENCE [LARGE SCALE GENOMIC DNA]</scope>
    <source>
        <strain evidence="1 2">20041</strain>
    </source>
</reference>
<evidence type="ECO:0008006" key="3">
    <source>
        <dbReference type="Google" id="ProtNLM"/>
    </source>
</evidence>
<organism evidence="1 2">
    <name type="scientific">Marinobacter psychrophilus</name>
    <dbReference type="NCBI Taxonomy" id="330734"/>
    <lineage>
        <taxon>Bacteria</taxon>
        <taxon>Pseudomonadati</taxon>
        <taxon>Pseudomonadota</taxon>
        <taxon>Gammaproteobacteria</taxon>
        <taxon>Pseudomonadales</taxon>
        <taxon>Marinobacteraceae</taxon>
        <taxon>Marinobacter</taxon>
    </lineage>
</organism>
<dbReference type="PATRIC" id="fig|330734.3.peg.3348"/>
<keyword evidence="2" id="KW-1185">Reference proteome</keyword>
<dbReference type="AlphaFoldDB" id="A0A0H4I414"/>
<dbReference type="Proteomes" id="UP000036406">
    <property type="component" value="Chromosome"/>
</dbReference>
<dbReference type="KEGG" id="mpq:ABA45_15920"/>
<proteinExistence type="predicted"/>
<name>A0A0H4I414_9GAMM</name>
<gene>
    <name evidence="1" type="ORF">ABA45_15920</name>
</gene>
<dbReference type="EMBL" id="CP011494">
    <property type="protein sequence ID" value="AKO53734.1"/>
    <property type="molecule type" value="Genomic_DNA"/>
</dbReference>
<accession>A0A0H4I414</accession>
<dbReference type="Pfam" id="PF19570">
    <property type="entry name" value="DUF6088"/>
    <property type="match status" value="1"/>
</dbReference>
<evidence type="ECO:0000313" key="2">
    <source>
        <dbReference type="Proteomes" id="UP000036406"/>
    </source>
</evidence>
<protein>
    <recommendedName>
        <fullName evidence="3">Transcriptional regulator, AbiEi antitoxin, Type IV TA system</fullName>
    </recommendedName>
</protein>